<evidence type="ECO:0000259" key="5">
    <source>
        <dbReference type="PROSITE" id="PS50977"/>
    </source>
</evidence>
<dbReference type="Gene3D" id="1.10.357.10">
    <property type="entry name" value="Tetracycline Repressor, domain 2"/>
    <property type="match status" value="1"/>
</dbReference>
<dbReference type="InterPro" id="IPR009057">
    <property type="entry name" value="Homeodomain-like_sf"/>
</dbReference>
<evidence type="ECO:0000256" key="1">
    <source>
        <dbReference type="ARBA" id="ARBA00023015"/>
    </source>
</evidence>
<proteinExistence type="predicted"/>
<keyword evidence="7" id="KW-1185">Reference proteome</keyword>
<keyword evidence="1" id="KW-0805">Transcription regulation</keyword>
<evidence type="ECO:0000256" key="3">
    <source>
        <dbReference type="ARBA" id="ARBA00023163"/>
    </source>
</evidence>
<keyword evidence="2 4" id="KW-0238">DNA-binding</keyword>
<dbReference type="InterPro" id="IPR023772">
    <property type="entry name" value="DNA-bd_HTH_TetR-type_CS"/>
</dbReference>
<dbReference type="InterPro" id="IPR001647">
    <property type="entry name" value="HTH_TetR"/>
</dbReference>
<dbReference type="EMBL" id="JAZGQK010000035">
    <property type="protein sequence ID" value="MEE6263210.1"/>
    <property type="molecule type" value="Genomic_DNA"/>
</dbReference>
<evidence type="ECO:0000313" key="7">
    <source>
        <dbReference type="Proteomes" id="UP001332243"/>
    </source>
</evidence>
<protein>
    <submittedName>
        <fullName evidence="6">TetR family transcriptional regulator</fullName>
    </submittedName>
</protein>
<dbReference type="InterPro" id="IPR050109">
    <property type="entry name" value="HTH-type_TetR-like_transc_reg"/>
</dbReference>
<evidence type="ECO:0000256" key="2">
    <source>
        <dbReference type="ARBA" id="ARBA00023125"/>
    </source>
</evidence>
<dbReference type="InterPro" id="IPR036271">
    <property type="entry name" value="Tet_transcr_reg_TetR-rel_C_sf"/>
</dbReference>
<evidence type="ECO:0000256" key="4">
    <source>
        <dbReference type="PROSITE-ProRule" id="PRU00335"/>
    </source>
</evidence>
<feature type="DNA-binding region" description="H-T-H motif" evidence="4">
    <location>
        <begin position="28"/>
        <end position="47"/>
    </location>
</feature>
<dbReference type="PROSITE" id="PS50977">
    <property type="entry name" value="HTH_TETR_2"/>
    <property type="match status" value="1"/>
</dbReference>
<sequence>MADTTLTREQILEAAEDVLRRFGPAKATVVDVARALGVSHGSVYRHFASKVALREAVTERWLERAHGELPAVVDADDPAPQRLRTWAHTLHRAKRGRALDDPELFATYLVLVRENSHVVRASLDELVTQLSRIIAAGVAAGDFAADDVPATARAVFHATVLFHDPAYAAMWDDPETGRQLDAVVDLILTGLRPR</sequence>
<dbReference type="Pfam" id="PF17935">
    <property type="entry name" value="TetR_C_27"/>
    <property type="match status" value="1"/>
</dbReference>
<evidence type="ECO:0000313" key="6">
    <source>
        <dbReference type="EMBL" id="MEE6263210.1"/>
    </source>
</evidence>
<accession>A0ABU7S3F6</accession>
<dbReference type="SUPFAM" id="SSF48498">
    <property type="entry name" value="Tetracyclin repressor-like, C-terminal domain"/>
    <property type="match status" value="1"/>
</dbReference>
<comment type="caution">
    <text evidence="6">The sequence shown here is derived from an EMBL/GenBank/DDBJ whole genome shotgun (WGS) entry which is preliminary data.</text>
</comment>
<name>A0ABU7S3F6_9ACTN</name>
<dbReference type="PANTHER" id="PTHR30055">
    <property type="entry name" value="HTH-TYPE TRANSCRIPTIONAL REGULATOR RUTR"/>
    <property type="match status" value="1"/>
</dbReference>
<dbReference type="PRINTS" id="PR00455">
    <property type="entry name" value="HTHTETR"/>
</dbReference>
<organism evidence="6 7">
    <name type="scientific">Plantactinospora sonchi</name>
    <dbReference type="NCBI Taxonomy" id="1544735"/>
    <lineage>
        <taxon>Bacteria</taxon>
        <taxon>Bacillati</taxon>
        <taxon>Actinomycetota</taxon>
        <taxon>Actinomycetes</taxon>
        <taxon>Micromonosporales</taxon>
        <taxon>Micromonosporaceae</taxon>
        <taxon>Plantactinospora</taxon>
    </lineage>
</organism>
<feature type="domain" description="HTH tetR-type" evidence="5">
    <location>
        <begin position="5"/>
        <end position="65"/>
    </location>
</feature>
<keyword evidence="3" id="KW-0804">Transcription</keyword>
<dbReference type="SUPFAM" id="SSF46689">
    <property type="entry name" value="Homeodomain-like"/>
    <property type="match status" value="1"/>
</dbReference>
<dbReference type="PANTHER" id="PTHR30055:SF151">
    <property type="entry name" value="TRANSCRIPTIONAL REGULATORY PROTEIN"/>
    <property type="match status" value="1"/>
</dbReference>
<dbReference type="Pfam" id="PF00440">
    <property type="entry name" value="TetR_N"/>
    <property type="match status" value="1"/>
</dbReference>
<dbReference type="RefSeq" id="WP_331218149.1">
    <property type="nucleotide sequence ID" value="NZ_JAZGQK010000035.1"/>
</dbReference>
<reference evidence="6 7" key="1">
    <citation type="submission" date="2024-01" db="EMBL/GenBank/DDBJ databases">
        <title>Genome insights into Plantactinospora sonchi sp. nov.</title>
        <authorList>
            <person name="Wang L."/>
        </authorList>
    </citation>
    <scope>NUCLEOTIDE SEQUENCE [LARGE SCALE GENOMIC DNA]</scope>
    <source>
        <strain evidence="6 7">NEAU-QY2</strain>
    </source>
</reference>
<gene>
    <name evidence="6" type="ORF">V1633_32505</name>
</gene>
<dbReference type="PROSITE" id="PS01081">
    <property type="entry name" value="HTH_TETR_1"/>
    <property type="match status" value="1"/>
</dbReference>
<dbReference type="Proteomes" id="UP001332243">
    <property type="component" value="Unassembled WGS sequence"/>
</dbReference>
<dbReference type="InterPro" id="IPR041478">
    <property type="entry name" value="TetR_C_27"/>
</dbReference>